<keyword evidence="5" id="KW-0342">GTP-binding</keyword>
<organism evidence="7 8">
    <name type="scientific">Thamnidium elegans</name>
    <dbReference type="NCBI Taxonomy" id="101142"/>
    <lineage>
        <taxon>Eukaryota</taxon>
        <taxon>Fungi</taxon>
        <taxon>Fungi incertae sedis</taxon>
        <taxon>Mucoromycota</taxon>
        <taxon>Mucoromycotina</taxon>
        <taxon>Mucoromycetes</taxon>
        <taxon>Mucorales</taxon>
        <taxon>Mucorineae</taxon>
        <taxon>Mucoraceae</taxon>
        <taxon>Thamnidium</taxon>
    </lineage>
</organism>
<dbReference type="GO" id="GO:0005200">
    <property type="term" value="F:structural constituent of cytoskeleton"/>
    <property type="evidence" value="ECO:0007669"/>
    <property type="project" value="InterPro"/>
</dbReference>
<dbReference type="Gene3D" id="3.40.50.1440">
    <property type="entry name" value="Tubulin/FtsZ, GTPase domain"/>
    <property type="match status" value="1"/>
</dbReference>
<evidence type="ECO:0000256" key="4">
    <source>
        <dbReference type="ARBA" id="ARBA00022741"/>
    </source>
</evidence>
<keyword evidence="6" id="KW-0206">Cytoskeleton</keyword>
<dbReference type="SUPFAM" id="SSF52490">
    <property type="entry name" value="Tubulin nucleotide-binding domain-like"/>
    <property type="match status" value="1"/>
</dbReference>
<keyword evidence="6" id="KW-0963">Cytoplasm</keyword>
<comment type="subcellular location">
    <subcellularLocation>
        <location evidence="1">Cytoplasm</location>
        <location evidence="1">Cytoskeleton</location>
    </subcellularLocation>
</comment>
<reference evidence="7" key="1">
    <citation type="submission" date="2021-01" db="EMBL/GenBank/DDBJ databases">
        <title>Metabolic potential, ecology and presence of endohyphal bacteria is reflected in genomic diversity of Mucoromycotina.</title>
        <authorList>
            <person name="Muszewska A."/>
            <person name="Okrasinska A."/>
            <person name="Steczkiewicz K."/>
            <person name="Drgas O."/>
            <person name="Orlowska M."/>
            <person name="Perlinska-Lenart U."/>
            <person name="Aleksandrzak-Piekarczyk T."/>
            <person name="Szatraj K."/>
            <person name="Zielenkiewicz U."/>
            <person name="Pilsyk S."/>
            <person name="Malc E."/>
            <person name="Mieczkowski P."/>
            <person name="Kruszewska J.S."/>
            <person name="Biernat P."/>
            <person name="Pawlowska J."/>
        </authorList>
    </citation>
    <scope>NUCLEOTIDE SEQUENCE</scope>
    <source>
        <strain evidence="7">WA0000018081</strain>
    </source>
</reference>
<dbReference type="Proteomes" id="UP000613177">
    <property type="component" value="Unassembled WGS sequence"/>
</dbReference>
<name>A0A8H7VTB8_9FUNG</name>
<gene>
    <name evidence="7" type="ORF">INT48_005272</name>
</gene>
<keyword evidence="3" id="KW-0493">Microtubule</keyword>
<dbReference type="AlphaFoldDB" id="A0A8H7VTB8"/>
<dbReference type="PRINTS" id="PR01163">
    <property type="entry name" value="BETATUBULIN"/>
</dbReference>
<evidence type="ECO:0000256" key="3">
    <source>
        <dbReference type="ARBA" id="ARBA00022701"/>
    </source>
</evidence>
<dbReference type="InterPro" id="IPR036525">
    <property type="entry name" value="Tubulin/FtsZ_GTPase_sf"/>
</dbReference>
<dbReference type="GO" id="GO:0003924">
    <property type="term" value="F:GTPase activity"/>
    <property type="evidence" value="ECO:0007669"/>
    <property type="project" value="InterPro"/>
</dbReference>
<dbReference type="GO" id="GO:0005874">
    <property type="term" value="C:microtubule"/>
    <property type="evidence" value="ECO:0007669"/>
    <property type="project" value="UniProtKB-KW"/>
</dbReference>
<proteinExistence type="inferred from homology"/>
<dbReference type="InterPro" id="IPR002453">
    <property type="entry name" value="Beta_tubulin"/>
</dbReference>
<evidence type="ECO:0000256" key="5">
    <source>
        <dbReference type="ARBA" id="ARBA00023134"/>
    </source>
</evidence>
<dbReference type="GO" id="GO:0007017">
    <property type="term" value="P:microtubule-based process"/>
    <property type="evidence" value="ECO:0007669"/>
    <property type="project" value="InterPro"/>
</dbReference>
<keyword evidence="4" id="KW-0547">Nucleotide-binding</keyword>
<comment type="similarity">
    <text evidence="2">Belongs to the tubulin family.</text>
</comment>
<dbReference type="InterPro" id="IPR008280">
    <property type="entry name" value="Tub_FtsZ_C"/>
</dbReference>
<evidence type="ECO:0000256" key="2">
    <source>
        <dbReference type="ARBA" id="ARBA00009636"/>
    </source>
</evidence>
<dbReference type="SUPFAM" id="SSF55307">
    <property type="entry name" value="Tubulin C-terminal domain-like"/>
    <property type="match status" value="1"/>
</dbReference>
<comment type="caution">
    <text evidence="7">The sequence shown here is derived from an EMBL/GenBank/DDBJ whole genome shotgun (WGS) entry which is preliminary data.</text>
</comment>
<evidence type="ECO:0000256" key="6">
    <source>
        <dbReference type="ARBA" id="ARBA00023212"/>
    </source>
</evidence>
<dbReference type="EMBL" id="JAEPRE010000068">
    <property type="protein sequence ID" value="KAG2233826.1"/>
    <property type="molecule type" value="Genomic_DNA"/>
</dbReference>
<accession>A0A8H7VTB8</accession>
<sequence>MTLGPYNAVLNIYQLVENCDATCSIDTEDLCNICLLNSDLRKLFVSMFPFLRLHFFMAGFAPLTGFGSQQSQNSLYFAEWIRNDVKASLYFIPPVGLKMSGNVPLIT</sequence>
<keyword evidence="8" id="KW-1185">Reference proteome</keyword>
<protein>
    <submittedName>
        <fullName evidence="7">Uncharacterized protein</fullName>
    </submittedName>
</protein>
<evidence type="ECO:0000313" key="8">
    <source>
        <dbReference type="Proteomes" id="UP000613177"/>
    </source>
</evidence>
<evidence type="ECO:0000256" key="1">
    <source>
        <dbReference type="ARBA" id="ARBA00004245"/>
    </source>
</evidence>
<evidence type="ECO:0000313" key="7">
    <source>
        <dbReference type="EMBL" id="KAG2233826.1"/>
    </source>
</evidence>
<dbReference type="GO" id="GO:0005525">
    <property type="term" value="F:GTP binding"/>
    <property type="evidence" value="ECO:0007669"/>
    <property type="project" value="UniProtKB-KW"/>
</dbReference>